<dbReference type="RefSeq" id="WP_261310655.1">
    <property type="nucleotide sequence ID" value="NZ_CP077715.1"/>
</dbReference>
<dbReference type="Proteomes" id="UP000694036">
    <property type="component" value="Chromosome"/>
</dbReference>
<evidence type="ECO:0000313" key="2">
    <source>
        <dbReference type="EMBL" id="QXJ34469.1"/>
    </source>
</evidence>
<dbReference type="AlphaFoldDB" id="A0A8F5GYP6"/>
<gene>
    <name evidence="1" type="ORF">J5U21_01101</name>
    <name evidence="2" type="ORF">J5U22_01015</name>
</gene>
<dbReference type="GeneID" id="75046166"/>
<evidence type="ECO:0000313" key="3">
    <source>
        <dbReference type="Proteomes" id="UP000694036"/>
    </source>
</evidence>
<proteinExistence type="predicted"/>
<keyword evidence="3" id="KW-1185">Reference proteome</keyword>
<protein>
    <submittedName>
        <fullName evidence="2">Uncharacterized protein</fullName>
    </submittedName>
</protein>
<reference evidence="2 3" key="1">
    <citation type="journal article" date="2021" name="Environ. Microbiol.">
        <title>New insights into the diversity and evolution of the archaeal mobilome from three complete genomes of Saccharolobus shibatae.</title>
        <authorList>
            <person name="Medvedeva S."/>
            <person name="Brandt D."/>
            <person name="Cvirkaite-Krupovic V."/>
            <person name="Liu Y."/>
            <person name="Severinov K."/>
            <person name="Ishino S."/>
            <person name="Ishino Y."/>
            <person name="Prangishvili D."/>
            <person name="Kalinowski J."/>
            <person name="Krupovic M."/>
        </authorList>
    </citation>
    <scope>NUCLEOTIDE SEQUENCE [LARGE SCALE GENOMIC DNA]</scope>
    <source>
        <strain evidence="1">BEU9</strain>
        <strain evidence="2 3">S38A</strain>
    </source>
</reference>
<organism evidence="2 3">
    <name type="scientific">Saccharolobus shibatae</name>
    <dbReference type="NCBI Taxonomy" id="2286"/>
    <lineage>
        <taxon>Archaea</taxon>
        <taxon>Thermoproteota</taxon>
        <taxon>Thermoprotei</taxon>
        <taxon>Sulfolobales</taxon>
        <taxon>Sulfolobaceae</taxon>
        <taxon>Saccharolobus</taxon>
    </lineage>
</organism>
<name>A0A8F5GYP6_9CREN</name>
<accession>A0A8F5GYP6</accession>
<dbReference type="EMBL" id="CP077713">
    <property type="protein sequence ID" value="QXJ34469.1"/>
    <property type="molecule type" value="Genomic_DNA"/>
</dbReference>
<dbReference type="Proteomes" id="UP000693941">
    <property type="component" value="Chromosome"/>
</dbReference>
<dbReference type="EMBL" id="CP077715">
    <property type="protein sequence ID" value="QXJ31451.1"/>
    <property type="molecule type" value="Genomic_DNA"/>
</dbReference>
<evidence type="ECO:0000313" key="1">
    <source>
        <dbReference type="EMBL" id="QXJ31451.1"/>
    </source>
</evidence>
<sequence>MINASLPDPKEILAIRYSKYDVEKETAKVDFINVRLITVATYLG</sequence>